<sequence>MYQEPVTFIVPARMNGLRKRVILAFNKLERQVKTEEIITDETMIYFFDRTYVDWKNQLELVDQHTGGEEFVERWWHSFFLPRFVALGKSRVAQAGRLARVRRANKKKK</sequence>
<accession>A0A0G0RMV0</accession>
<evidence type="ECO:0000313" key="2">
    <source>
        <dbReference type="Proteomes" id="UP000034764"/>
    </source>
</evidence>
<dbReference type="AlphaFoldDB" id="A0A0G0RMV0"/>
<dbReference type="Proteomes" id="UP000034764">
    <property type="component" value="Unassembled WGS sequence"/>
</dbReference>
<proteinExistence type="predicted"/>
<comment type="caution">
    <text evidence="1">The sequence shown here is derived from an EMBL/GenBank/DDBJ whole genome shotgun (WGS) entry which is preliminary data.</text>
</comment>
<reference evidence="1 2" key="1">
    <citation type="journal article" date="2015" name="Nature">
        <title>rRNA introns, odd ribosomes, and small enigmatic genomes across a large radiation of phyla.</title>
        <authorList>
            <person name="Brown C.T."/>
            <person name="Hug L.A."/>
            <person name="Thomas B.C."/>
            <person name="Sharon I."/>
            <person name="Castelle C.J."/>
            <person name="Singh A."/>
            <person name="Wilkins M.J."/>
            <person name="Williams K.H."/>
            <person name="Banfield J.F."/>
        </authorList>
    </citation>
    <scope>NUCLEOTIDE SEQUENCE [LARGE SCALE GENOMIC DNA]</scope>
</reference>
<evidence type="ECO:0000313" key="1">
    <source>
        <dbReference type="EMBL" id="KKR23855.1"/>
    </source>
</evidence>
<organism evidence="1 2">
    <name type="scientific">Candidatus Yanofskybacteria bacterium GW2011_GWD2_39_48</name>
    <dbReference type="NCBI Taxonomy" id="1619031"/>
    <lineage>
        <taxon>Bacteria</taxon>
        <taxon>Candidatus Yanofskyibacteriota</taxon>
    </lineage>
</organism>
<name>A0A0G0RMV0_9BACT</name>
<gene>
    <name evidence="1" type="ORF">UT53_C0005G0001</name>
</gene>
<protein>
    <submittedName>
        <fullName evidence="1">Uncharacterized protein</fullName>
    </submittedName>
</protein>
<dbReference type="EMBL" id="LBXD01000005">
    <property type="protein sequence ID" value="KKR23855.1"/>
    <property type="molecule type" value="Genomic_DNA"/>
</dbReference>